<protein>
    <submittedName>
        <fullName evidence="1">Uncharacterized protein</fullName>
    </submittedName>
</protein>
<evidence type="ECO:0000313" key="1">
    <source>
        <dbReference type="EnsemblPlants" id="PGSC0003DMT400088706"/>
    </source>
</evidence>
<dbReference type="Gramene" id="PGSC0003DMT400088706">
    <property type="protein sequence ID" value="PGSC0003DMT400088706"/>
    <property type="gene ID" value="PGSC0003DMG400038277"/>
</dbReference>
<proteinExistence type="predicted"/>
<evidence type="ECO:0000313" key="2">
    <source>
        <dbReference type="Proteomes" id="UP000011115"/>
    </source>
</evidence>
<name>M1DGJ3_SOLTU</name>
<dbReference type="AlphaFoldDB" id="M1DGJ3"/>
<dbReference type="Proteomes" id="UP000011115">
    <property type="component" value="Unassembled WGS sequence"/>
</dbReference>
<reference evidence="1" key="2">
    <citation type="submission" date="2015-06" db="UniProtKB">
        <authorList>
            <consortium name="EnsemblPlants"/>
        </authorList>
    </citation>
    <scope>IDENTIFICATION</scope>
    <source>
        <strain evidence="1">DM1-3 516 R44</strain>
    </source>
</reference>
<keyword evidence="2" id="KW-1185">Reference proteome</keyword>
<accession>M1DGJ3</accession>
<dbReference type="EnsemblPlants" id="PGSC0003DMT400088706">
    <property type="protein sequence ID" value="PGSC0003DMT400088706"/>
    <property type="gene ID" value="PGSC0003DMG400038277"/>
</dbReference>
<organism evidence="1 2">
    <name type="scientific">Solanum tuberosum</name>
    <name type="common">Potato</name>
    <dbReference type="NCBI Taxonomy" id="4113"/>
    <lineage>
        <taxon>Eukaryota</taxon>
        <taxon>Viridiplantae</taxon>
        <taxon>Streptophyta</taxon>
        <taxon>Embryophyta</taxon>
        <taxon>Tracheophyta</taxon>
        <taxon>Spermatophyta</taxon>
        <taxon>Magnoliopsida</taxon>
        <taxon>eudicotyledons</taxon>
        <taxon>Gunneridae</taxon>
        <taxon>Pentapetalae</taxon>
        <taxon>asterids</taxon>
        <taxon>lamiids</taxon>
        <taxon>Solanales</taxon>
        <taxon>Solanaceae</taxon>
        <taxon>Solanoideae</taxon>
        <taxon>Solaneae</taxon>
        <taxon>Solanum</taxon>
    </lineage>
</organism>
<dbReference type="PaxDb" id="4113-PGSC0003DMT400088706"/>
<dbReference type="HOGENOM" id="CLU_158939_0_0_1"/>
<reference evidence="2" key="1">
    <citation type="journal article" date="2011" name="Nature">
        <title>Genome sequence and analysis of the tuber crop potato.</title>
        <authorList>
            <consortium name="The Potato Genome Sequencing Consortium"/>
        </authorList>
    </citation>
    <scope>NUCLEOTIDE SEQUENCE [LARGE SCALE GENOMIC DNA]</scope>
    <source>
        <strain evidence="2">cv. DM1-3 516 R44</strain>
    </source>
</reference>
<dbReference type="InParanoid" id="M1DGJ3"/>
<sequence length="126" mass="14850">MPNYGRERLNARFSITIDKTQYFKLNNFHDTTHLKIVRLIVFMRNYGHEIFNSRTQRYFSKGIRNSTLKGLELEDTTSLKDAQLTKFMRNYGHETTRLDGLLNNMELMHTTLLIFLLTSSKPSSNQ</sequence>